<evidence type="ECO:0000313" key="4">
    <source>
        <dbReference type="Proteomes" id="UP001352533"/>
    </source>
</evidence>
<comment type="caution">
    <text evidence="3">The sequence shown here is derived from an EMBL/GenBank/DDBJ whole genome shotgun (WGS) entry which is preliminary data.</text>
</comment>
<dbReference type="EMBL" id="JAMDKS010000036">
    <property type="protein sequence ID" value="MEE6113675.1"/>
    <property type="molecule type" value="Genomic_DNA"/>
</dbReference>
<evidence type="ECO:0000313" key="3">
    <source>
        <dbReference type="EMBL" id="MEE6113675.1"/>
    </source>
</evidence>
<gene>
    <name evidence="3" type="ORF">M5S25_10860</name>
</gene>
<feature type="transmembrane region" description="Helical" evidence="2">
    <location>
        <begin position="137"/>
        <end position="155"/>
    </location>
</feature>
<dbReference type="Pfam" id="PF05656">
    <property type="entry name" value="DUF805"/>
    <property type="match status" value="1"/>
</dbReference>
<name>A0ABU7QSS4_AVIPA</name>
<accession>A0ABU7QSS4</accession>
<organism evidence="3 4">
    <name type="scientific">Avibacterium paragallinarum</name>
    <name type="common">Haemophilus gallinarum</name>
    <dbReference type="NCBI Taxonomy" id="728"/>
    <lineage>
        <taxon>Bacteria</taxon>
        <taxon>Pseudomonadati</taxon>
        <taxon>Pseudomonadota</taxon>
        <taxon>Gammaproteobacteria</taxon>
        <taxon>Pasteurellales</taxon>
        <taxon>Pasteurellaceae</taxon>
        <taxon>Avibacterium</taxon>
    </lineage>
</organism>
<dbReference type="InterPro" id="IPR008523">
    <property type="entry name" value="DUF805"/>
</dbReference>
<dbReference type="RefSeq" id="WP_194752060.1">
    <property type="nucleotide sequence ID" value="NZ_JACEWB010000036.1"/>
</dbReference>
<keyword evidence="4" id="KW-1185">Reference proteome</keyword>
<keyword evidence="2" id="KW-0472">Membrane</keyword>
<evidence type="ECO:0000256" key="1">
    <source>
        <dbReference type="SAM" id="MobiDB-lite"/>
    </source>
</evidence>
<keyword evidence="2" id="KW-1133">Transmembrane helix</keyword>
<dbReference type="PANTHER" id="PTHR34980">
    <property type="entry name" value="INNER MEMBRANE PROTEIN-RELATED-RELATED"/>
    <property type="match status" value="1"/>
</dbReference>
<feature type="region of interest" description="Disordered" evidence="1">
    <location>
        <begin position="164"/>
        <end position="184"/>
    </location>
</feature>
<dbReference type="Proteomes" id="UP001352533">
    <property type="component" value="Unassembled WGS sequence"/>
</dbReference>
<protein>
    <submittedName>
        <fullName evidence="3">DUF805 domain-containing protein</fullName>
    </submittedName>
</protein>
<dbReference type="PANTHER" id="PTHR34980:SF3">
    <property type="entry name" value="BLR8105 PROTEIN"/>
    <property type="match status" value="1"/>
</dbReference>
<proteinExistence type="predicted"/>
<sequence>MWFYNGENIMTPIKAFSALLFGFEGRINRLRYLISLPIIIIGQIALTILWIVIADIRLLHAKNHSSINWELLQGSDIFFLCLIVIAIVVFLIFKYSHISRRIHDFDKHIPDSRAGKVVMTFDITFIMVMFFPRLVGMLYLEILLELIILISLAFFKGSDGDNEFGPKPKPFGKTFKINDKEEES</sequence>
<evidence type="ECO:0000256" key="2">
    <source>
        <dbReference type="SAM" id="Phobius"/>
    </source>
</evidence>
<feature type="transmembrane region" description="Helical" evidence="2">
    <location>
        <begin position="32"/>
        <end position="53"/>
    </location>
</feature>
<reference evidence="3 4" key="1">
    <citation type="journal article" date="2022" name="Front. Microbiol.">
        <title>Commensal bacteria contribute to the growth of multidrug-resistant Avibacterium paragallinarum in chickens.</title>
        <authorList>
            <person name="Zhu J."/>
            <person name="Chen Y."/>
            <person name="Wu Y."/>
            <person name="Wang Y."/>
            <person name="Zhu K."/>
        </authorList>
    </citation>
    <scope>NUCLEOTIDE SEQUENCE [LARGE SCALE GENOMIC DNA]</scope>
    <source>
        <strain evidence="3 4">AV12</strain>
    </source>
</reference>
<feature type="transmembrane region" description="Helical" evidence="2">
    <location>
        <begin position="73"/>
        <end position="93"/>
    </location>
</feature>
<keyword evidence="2" id="KW-0812">Transmembrane</keyword>